<comment type="caution">
    <text evidence="3">The sequence shown here is derived from an EMBL/GenBank/DDBJ whole genome shotgun (WGS) entry which is preliminary data.</text>
</comment>
<feature type="compositionally biased region" description="Polar residues" evidence="2">
    <location>
        <begin position="220"/>
        <end position="239"/>
    </location>
</feature>
<feature type="compositionally biased region" description="Polar residues" evidence="2">
    <location>
        <begin position="182"/>
        <end position="211"/>
    </location>
</feature>
<feature type="compositionally biased region" description="Polar residues" evidence="2">
    <location>
        <begin position="281"/>
        <end position="291"/>
    </location>
</feature>
<gene>
    <name evidence="3" type="ORF">QCA50_007021</name>
</gene>
<feature type="region of interest" description="Disordered" evidence="2">
    <location>
        <begin position="153"/>
        <end position="245"/>
    </location>
</feature>
<dbReference type="EMBL" id="JASBNA010000007">
    <property type="protein sequence ID" value="KAK7690364.1"/>
    <property type="molecule type" value="Genomic_DNA"/>
</dbReference>
<feature type="region of interest" description="Disordered" evidence="2">
    <location>
        <begin position="260"/>
        <end position="415"/>
    </location>
</feature>
<evidence type="ECO:0000313" key="3">
    <source>
        <dbReference type="EMBL" id="KAK7690364.1"/>
    </source>
</evidence>
<feature type="compositionally biased region" description="Acidic residues" evidence="2">
    <location>
        <begin position="335"/>
        <end position="353"/>
    </location>
</feature>
<proteinExistence type="predicted"/>
<feature type="coiled-coil region" evidence="1">
    <location>
        <begin position="30"/>
        <end position="138"/>
    </location>
</feature>
<protein>
    <submittedName>
        <fullName evidence="3">Uncharacterized protein</fullName>
    </submittedName>
</protein>
<feature type="compositionally biased region" description="Basic and acidic residues" evidence="2">
    <location>
        <begin position="165"/>
        <end position="179"/>
    </location>
</feature>
<evidence type="ECO:0000256" key="1">
    <source>
        <dbReference type="SAM" id="Coils"/>
    </source>
</evidence>
<feature type="compositionally biased region" description="Polar residues" evidence="2">
    <location>
        <begin position="300"/>
        <end position="326"/>
    </location>
</feature>
<accession>A0AAW0GGJ6</accession>
<dbReference type="Proteomes" id="UP001385951">
    <property type="component" value="Unassembled WGS sequence"/>
</dbReference>
<name>A0AAW0GGJ6_9APHY</name>
<keyword evidence="4" id="KW-1185">Reference proteome</keyword>
<evidence type="ECO:0000256" key="2">
    <source>
        <dbReference type="SAM" id="MobiDB-lite"/>
    </source>
</evidence>
<dbReference type="AlphaFoldDB" id="A0AAW0GGJ6"/>
<keyword evidence="1" id="KW-0175">Coiled coil</keyword>
<evidence type="ECO:0000313" key="4">
    <source>
        <dbReference type="Proteomes" id="UP001385951"/>
    </source>
</evidence>
<reference evidence="3 4" key="1">
    <citation type="submission" date="2022-09" db="EMBL/GenBank/DDBJ databases">
        <authorList>
            <person name="Palmer J.M."/>
        </authorList>
    </citation>
    <scope>NUCLEOTIDE SEQUENCE [LARGE SCALE GENOMIC DNA]</scope>
    <source>
        <strain evidence="3 4">DSM 7382</strain>
    </source>
</reference>
<organism evidence="3 4">
    <name type="scientific">Cerrena zonata</name>
    <dbReference type="NCBI Taxonomy" id="2478898"/>
    <lineage>
        <taxon>Eukaryota</taxon>
        <taxon>Fungi</taxon>
        <taxon>Dikarya</taxon>
        <taxon>Basidiomycota</taxon>
        <taxon>Agaricomycotina</taxon>
        <taxon>Agaricomycetes</taxon>
        <taxon>Polyporales</taxon>
        <taxon>Cerrenaceae</taxon>
        <taxon>Cerrena</taxon>
    </lineage>
</organism>
<sequence length="415" mass="45895">MPALAAPPALLSDAFSTFATEVNRSLAAVEDHARKQVNQANGNLEAARRERDEAIQELNAIHMREKDWELNVKSSELTIKHQAETIVQLREEAQQWKNQLLRLEETSRREVQDWKEQYLRAEQERTRLSARVDELMSAQILMNQTYAANQADFIDPLPSTSKRSTTRDPSKAILDEPRKSQSRPTKPTTNGASFSQPRTPASNAVASSSKTPKQRHATEPFSSLYQQESVTPARPSSTARPSVVSSRVIRRVQAIVEVPIKEEDDGGNDTAYLSEGVRSVRSASGANTPSKKATPKRKSATTNTNGNGRQSTAATKVRRQSVSSGKGKQPAQYIELDDESSGSDEESGEESEYEPQQGGKQRSGPANLNDEDDDDFLLQSQEQEPSHRAKPTKKRKLDSEAGGTTRGTAKSRKKN</sequence>